<dbReference type="RefSeq" id="WP_188717440.1">
    <property type="nucleotide sequence ID" value="NZ_BAABBD010000002.1"/>
</dbReference>
<comment type="caution">
    <text evidence="1">The sequence shown here is derived from an EMBL/GenBank/DDBJ whole genome shotgun (WGS) entry which is preliminary data.</text>
</comment>
<proteinExistence type="predicted"/>
<name>A0ABQ2KHF8_9MICO</name>
<reference evidence="2" key="1">
    <citation type="journal article" date="2019" name="Int. J. Syst. Evol. Microbiol.">
        <title>The Global Catalogue of Microorganisms (GCM) 10K type strain sequencing project: providing services to taxonomists for standard genome sequencing and annotation.</title>
        <authorList>
            <consortium name="The Broad Institute Genomics Platform"/>
            <consortium name="The Broad Institute Genome Sequencing Center for Infectious Disease"/>
            <person name="Wu L."/>
            <person name="Ma J."/>
        </authorList>
    </citation>
    <scope>NUCLEOTIDE SEQUENCE [LARGE SCALE GENOMIC DNA]</scope>
    <source>
        <strain evidence="2">CGMCC 1.6960</strain>
    </source>
</reference>
<evidence type="ECO:0008006" key="3">
    <source>
        <dbReference type="Google" id="ProtNLM"/>
    </source>
</evidence>
<dbReference type="EMBL" id="BMLM01000001">
    <property type="protein sequence ID" value="GGN83281.1"/>
    <property type="molecule type" value="Genomic_DNA"/>
</dbReference>
<organism evidence="1 2">
    <name type="scientific">Agrococcus terreus</name>
    <dbReference type="NCBI Taxonomy" id="574649"/>
    <lineage>
        <taxon>Bacteria</taxon>
        <taxon>Bacillati</taxon>
        <taxon>Actinomycetota</taxon>
        <taxon>Actinomycetes</taxon>
        <taxon>Micrococcales</taxon>
        <taxon>Microbacteriaceae</taxon>
        <taxon>Agrococcus</taxon>
    </lineage>
</organism>
<evidence type="ECO:0000313" key="2">
    <source>
        <dbReference type="Proteomes" id="UP000626982"/>
    </source>
</evidence>
<dbReference type="Proteomes" id="UP000626982">
    <property type="component" value="Unassembled WGS sequence"/>
</dbReference>
<gene>
    <name evidence="1" type="ORF">GCM10010968_13880</name>
</gene>
<protein>
    <recommendedName>
        <fullName evidence="3">RadC-like JAB domain-containing protein</fullName>
    </recommendedName>
</protein>
<evidence type="ECO:0000313" key="1">
    <source>
        <dbReference type="EMBL" id="GGN83281.1"/>
    </source>
</evidence>
<accession>A0ABQ2KHF8</accession>
<keyword evidence="2" id="KW-1185">Reference proteome</keyword>
<sequence>MDDIDPQDLLAVADVRLLDDAALLARARDLIGSGLVRRLWLLLLDDDGRQLPLLPQLDGIPVSPDGQATMTIRSMLGTLAEVGSQAVVVLERPGAPSASPDDLAWGDAIRRGARGIDLRLRGVLLAHGRGVDPLVDEPCGGTAA</sequence>